<accession>N4WVU4</accession>
<dbReference type="OrthoDB" id="3795825at2759"/>
<dbReference type="Proteomes" id="UP000012338">
    <property type="component" value="Unassembled WGS sequence"/>
</dbReference>
<feature type="compositionally biased region" description="Polar residues" evidence="1">
    <location>
        <begin position="1"/>
        <end position="23"/>
    </location>
</feature>
<feature type="compositionally biased region" description="Basic and acidic residues" evidence="1">
    <location>
        <begin position="259"/>
        <end position="289"/>
    </location>
</feature>
<feature type="region of interest" description="Disordered" evidence="1">
    <location>
        <begin position="1"/>
        <end position="44"/>
    </location>
</feature>
<dbReference type="HOGENOM" id="CLU_821382_0_0_1"/>
<reference evidence="2 3" key="1">
    <citation type="journal article" date="2012" name="PLoS Pathog.">
        <title>Diverse lifestyles and strategies of plant pathogenesis encoded in the genomes of eighteen Dothideomycetes fungi.</title>
        <authorList>
            <person name="Ohm R.A."/>
            <person name="Feau N."/>
            <person name="Henrissat B."/>
            <person name="Schoch C.L."/>
            <person name="Horwitz B.A."/>
            <person name="Barry K.W."/>
            <person name="Condon B.J."/>
            <person name="Copeland A.C."/>
            <person name="Dhillon B."/>
            <person name="Glaser F."/>
            <person name="Hesse C.N."/>
            <person name="Kosti I."/>
            <person name="LaButti K."/>
            <person name="Lindquist E.A."/>
            <person name="Lucas S."/>
            <person name="Salamov A.A."/>
            <person name="Bradshaw R.E."/>
            <person name="Ciuffetti L."/>
            <person name="Hamelin R.C."/>
            <person name="Kema G.H.J."/>
            <person name="Lawrence C."/>
            <person name="Scott J.A."/>
            <person name="Spatafora J.W."/>
            <person name="Turgeon B.G."/>
            <person name="de Wit P.J.G.M."/>
            <person name="Zhong S."/>
            <person name="Goodwin S.B."/>
            <person name="Grigoriev I.V."/>
        </authorList>
    </citation>
    <scope>NUCLEOTIDE SEQUENCE [LARGE SCALE GENOMIC DNA]</scope>
    <source>
        <strain evidence="3">C4 / ATCC 48331 / race T</strain>
    </source>
</reference>
<sequence length="338" mass="37345">MSERSQTSPGFQRPQTPVRGSQNRSRENTRTASQSQANDNMDGVEVSQDTISTEVVSRTLDTQVDVVTTFVKRIVNCRSVAQLVSFVPAVAQDQTKQSLDKVVNAHIKKAAAAFLLSEWRDHLAKESFDRIPELKSLRAPSIQISKLAEEGGSITKTFDEALKEAKKSALTRMIFIKDKEVEALNKLCESKRNSDQISEAWKSVAGNDVSPEAKAILMDYSCAWSLTCSAVSIGENTAQKQMAVKAKKSETVKNTSVKSTDKLPDNPKALEEFVKEIAKRQRQSVMDKSKARKSGKGQRGAGPSKSKNQKNSNKVAKKDRKGKNGKRGTSSKRQQKKR</sequence>
<keyword evidence="3" id="KW-1185">Reference proteome</keyword>
<organism evidence="2 3">
    <name type="scientific">Cochliobolus heterostrophus (strain C4 / ATCC 48331 / race T)</name>
    <name type="common">Southern corn leaf blight fungus</name>
    <name type="synonym">Bipolaris maydis</name>
    <dbReference type="NCBI Taxonomy" id="665024"/>
    <lineage>
        <taxon>Eukaryota</taxon>
        <taxon>Fungi</taxon>
        <taxon>Dikarya</taxon>
        <taxon>Ascomycota</taxon>
        <taxon>Pezizomycotina</taxon>
        <taxon>Dothideomycetes</taxon>
        <taxon>Pleosporomycetidae</taxon>
        <taxon>Pleosporales</taxon>
        <taxon>Pleosporineae</taxon>
        <taxon>Pleosporaceae</taxon>
        <taxon>Bipolaris</taxon>
    </lineage>
</organism>
<feature type="compositionally biased region" description="Low complexity" evidence="1">
    <location>
        <begin position="304"/>
        <end position="314"/>
    </location>
</feature>
<evidence type="ECO:0000313" key="3">
    <source>
        <dbReference type="Proteomes" id="UP000012338"/>
    </source>
</evidence>
<evidence type="ECO:0000313" key="2">
    <source>
        <dbReference type="EMBL" id="ENH98505.1"/>
    </source>
</evidence>
<feature type="region of interest" description="Disordered" evidence="1">
    <location>
        <begin position="246"/>
        <end position="338"/>
    </location>
</feature>
<dbReference type="AlphaFoldDB" id="N4WVU4"/>
<name>N4WVU4_COCH4</name>
<feature type="compositionally biased region" description="Basic residues" evidence="1">
    <location>
        <begin position="315"/>
        <end position="338"/>
    </location>
</feature>
<protein>
    <submittedName>
        <fullName evidence="2">Uncharacterized protein</fullName>
    </submittedName>
</protein>
<feature type="compositionally biased region" description="Polar residues" evidence="1">
    <location>
        <begin position="30"/>
        <end position="39"/>
    </location>
</feature>
<dbReference type="EMBL" id="KB733589">
    <property type="protein sequence ID" value="ENH98505.1"/>
    <property type="molecule type" value="Genomic_DNA"/>
</dbReference>
<proteinExistence type="predicted"/>
<gene>
    <name evidence="2" type="ORF">COCC4DRAFT_46004</name>
</gene>
<evidence type="ECO:0000256" key="1">
    <source>
        <dbReference type="SAM" id="MobiDB-lite"/>
    </source>
</evidence>
<reference evidence="3" key="2">
    <citation type="journal article" date="2013" name="PLoS Genet.">
        <title>Comparative genome structure, secondary metabolite, and effector coding capacity across Cochliobolus pathogens.</title>
        <authorList>
            <person name="Condon B.J."/>
            <person name="Leng Y."/>
            <person name="Wu D."/>
            <person name="Bushley K.E."/>
            <person name="Ohm R.A."/>
            <person name="Otillar R."/>
            <person name="Martin J."/>
            <person name="Schackwitz W."/>
            <person name="Grimwood J."/>
            <person name="MohdZainudin N."/>
            <person name="Xue C."/>
            <person name="Wang R."/>
            <person name="Manning V.A."/>
            <person name="Dhillon B."/>
            <person name="Tu Z.J."/>
            <person name="Steffenson B.J."/>
            <person name="Salamov A."/>
            <person name="Sun H."/>
            <person name="Lowry S."/>
            <person name="LaButti K."/>
            <person name="Han J."/>
            <person name="Copeland A."/>
            <person name="Lindquist E."/>
            <person name="Barry K."/>
            <person name="Schmutz J."/>
            <person name="Baker S.E."/>
            <person name="Ciuffetti L.M."/>
            <person name="Grigoriev I.V."/>
            <person name="Zhong S."/>
            <person name="Turgeon B.G."/>
        </authorList>
    </citation>
    <scope>NUCLEOTIDE SEQUENCE [LARGE SCALE GENOMIC DNA]</scope>
    <source>
        <strain evidence="3">C4 / ATCC 48331 / race T</strain>
    </source>
</reference>